<evidence type="ECO:0000313" key="3">
    <source>
        <dbReference type="Proteomes" id="UP000012220"/>
    </source>
</evidence>
<proteinExistence type="predicted"/>
<evidence type="ECO:0000259" key="1">
    <source>
        <dbReference type="Pfam" id="PF19412"/>
    </source>
</evidence>
<dbReference type="GO" id="GO:0046819">
    <property type="term" value="P:protein secretion by the type V secretion system"/>
    <property type="evidence" value="ECO:0007669"/>
    <property type="project" value="TreeGrafter"/>
</dbReference>
<reference evidence="2 3" key="1">
    <citation type="submission" date="2013-02" db="EMBL/GenBank/DDBJ databases">
        <authorList>
            <person name="Harkins D.M."/>
            <person name="Durkin A.S."/>
            <person name="Brinkac L.M."/>
            <person name="Haft D.H."/>
            <person name="Selengut J.D."/>
            <person name="Sanka R."/>
            <person name="DePew J."/>
            <person name="Purushe J."/>
            <person name="Picardeau M."/>
            <person name="Werts C."/>
            <person name="Goarant C."/>
            <person name="Vinetz J.M."/>
            <person name="Sutton G.G."/>
            <person name="Nierman W.C."/>
            <person name="Fouts D.E."/>
        </authorList>
    </citation>
    <scope>NUCLEOTIDE SEQUENCE [LARGE SCALE GENOMIC DNA]</scope>
    <source>
        <strain evidence="2 3">200703203</strain>
    </source>
</reference>
<dbReference type="PANTHER" id="PTHR34597:SF3">
    <property type="entry name" value="OUTER MEMBRANE TRANSPORTER CDIB"/>
    <property type="match status" value="1"/>
</dbReference>
<dbReference type="Proteomes" id="UP000012220">
    <property type="component" value="Unassembled WGS sequence"/>
</dbReference>
<dbReference type="InterPro" id="IPR051544">
    <property type="entry name" value="TPS_OM_transporter"/>
</dbReference>
<comment type="caution">
    <text evidence="2">The sequence shown here is derived from an EMBL/GenBank/DDBJ whole genome shotgun (WGS) entry which is preliminary data.</text>
</comment>
<sequence length="353" mass="40578">MNRIFRNWNWIGLWILICSLFPIFGEGLRNLPEARIPLDEGKKLEPGELAEKKEGWYVTAIPLLSSDPVRGQGGGIRASLFFNGKKTDLYYEYEAYRSKLTLQLFQTNQGVKNHFIQFDSPYILNTAFRWKSSLSLDYNPNSQYFGIGESSLQSLSYSPRNLSGIGRVGNANFDAYETSQSYIRPSRTGSEITPTVSDQGYNQYLFNSTTFFNGIDYTFWKAWKWVVANEISRNIIGHSDGVWHPSKDPYFAGSIWETPVPNGESKLTEDYRAGKIRGYNGGDIVYFRAGIAYDTRDFEPDPDRGILAELNVANVSKRTGSDFNYNKIFFRQNIFIRFYQMFLKNWCLLQGSR</sequence>
<dbReference type="GO" id="GO:0098046">
    <property type="term" value="C:type V protein secretion system complex"/>
    <property type="evidence" value="ECO:0007669"/>
    <property type="project" value="TreeGrafter"/>
</dbReference>
<dbReference type="EMBL" id="AHNY02000040">
    <property type="protein sequence ID" value="EMY27364.1"/>
    <property type="molecule type" value="Genomic_DNA"/>
</dbReference>
<name>N1UUJ5_LEPIR</name>
<dbReference type="Gene3D" id="2.40.160.50">
    <property type="entry name" value="membrane protein fhac: a member of the omp85/tpsb transporter family"/>
    <property type="match status" value="1"/>
</dbReference>
<dbReference type="PANTHER" id="PTHR34597">
    <property type="entry name" value="SLR1661 PROTEIN"/>
    <property type="match status" value="1"/>
</dbReference>
<dbReference type="InterPro" id="IPR046024">
    <property type="entry name" value="DUF5982"/>
</dbReference>
<dbReference type="GO" id="GO:0008320">
    <property type="term" value="F:protein transmembrane transporter activity"/>
    <property type="evidence" value="ECO:0007669"/>
    <property type="project" value="TreeGrafter"/>
</dbReference>
<feature type="domain" description="DUF5982" evidence="1">
    <location>
        <begin position="35"/>
        <end position="97"/>
    </location>
</feature>
<dbReference type="NCBIfam" id="NF047779">
    <property type="entry name" value="Omp85_fam"/>
    <property type="match status" value="1"/>
</dbReference>
<evidence type="ECO:0000313" key="2">
    <source>
        <dbReference type="EMBL" id="EMY27364.1"/>
    </source>
</evidence>
<dbReference type="Pfam" id="PF19412">
    <property type="entry name" value="DUF5982"/>
    <property type="match status" value="1"/>
</dbReference>
<gene>
    <name evidence="2" type="ORF">LEP1GSC115_0254</name>
</gene>
<dbReference type="AlphaFoldDB" id="N1UUJ5"/>
<accession>N1UUJ5</accession>
<organism evidence="2 3">
    <name type="scientific">Leptospira interrogans serovar Australis str. 200703203</name>
    <dbReference type="NCBI Taxonomy" id="1085541"/>
    <lineage>
        <taxon>Bacteria</taxon>
        <taxon>Pseudomonadati</taxon>
        <taxon>Spirochaetota</taxon>
        <taxon>Spirochaetia</taxon>
        <taxon>Leptospirales</taxon>
        <taxon>Leptospiraceae</taxon>
        <taxon>Leptospira</taxon>
    </lineage>
</organism>
<protein>
    <recommendedName>
        <fullName evidence="1">DUF5982 domain-containing protein</fullName>
    </recommendedName>
</protein>
<dbReference type="BioCyc" id="LINT1085541:G11IQ-3961-MONOMER"/>